<keyword evidence="1" id="KW-0808">Transferase</keyword>
<evidence type="ECO:0000259" key="2">
    <source>
        <dbReference type="Pfam" id="PF01171"/>
    </source>
</evidence>
<evidence type="ECO:0000313" key="4">
    <source>
        <dbReference type="Proteomes" id="UP001194469"/>
    </source>
</evidence>
<comment type="caution">
    <text evidence="3">The sequence shown here is derived from an EMBL/GenBank/DDBJ whole genome shotgun (WGS) entry which is preliminary data.</text>
</comment>
<evidence type="ECO:0000256" key="1">
    <source>
        <dbReference type="ARBA" id="ARBA00022679"/>
    </source>
</evidence>
<dbReference type="EMBL" id="VRYY01000078">
    <property type="protein sequence ID" value="MBG3876154.1"/>
    <property type="molecule type" value="Genomic_DNA"/>
</dbReference>
<dbReference type="PANTHER" id="PTHR43686:SF1">
    <property type="entry name" value="AMINOTRAN_5 DOMAIN-CONTAINING PROTEIN"/>
    <property type="match status" value="1"/>
</dbReference>
<keyword evidence="4" id="KW-1185">Reference proteome</keyword>
<gene>
    <name evidence="3" type="ORF">FVW20_03695</name>
</gene>
<dbReference type="RefSeq" id="WP_196608348.1">
    <property type="nucleotide sequence ID" value="NZ_VRYY01000078.1"/>
</dbReference>
<dbReference type="PANTHER" id="PTHR43686">
    <property type="entry name" value="SULFURTRANSFERASE-RELATED"/>
    <property type="match status" value="1"/>
</dbReference>
<sequence>MPREKLSYAQKQCVTAAGKLMQQTAMIHPGARIGVAVSGGMDSWVLLQVLKLRQRIVPFRFEIMALHVNPGFDPHNHAPLLPWLRANGVASHIEVTDHGPVAHSPANLRNSPCFYCAKLRRTRLFELCKQYGLTHLAFGHNADDLVTTFFMNLVQTGRVDGMSMKEAFFGGRLTVIRPMMLVEKPVIARAVKQWNLPVWSNPCPSAFDSRRSEMTDEVKELCKGSKFAKANIFNGLIRWQLGLTPSDQ</sequence>
<dbReference type="InterPro" id="IPR014729">
    <property type="entry name" value="Rossmann-like_a/b/a_fold"/>
</dbReference>
<dbReference type="Gene3D" id="3.40.50.620">
    <property type="entry name" value="HUPs"/>
    <property type="match status" value="1"/>
</dbReference>
<dbReference type="InterPro" id="IPR035107">
    <property type="entry name" value="tRNA_thiolation_TtcA_Ctu1"/>
</dbReference>
<feature type="domain" description="tRNA(Ile)-lysidine/2-thiocytidine synthase N-terminal" evidence="2">
    <location>
        <begin position="33"/>
        <end position="197"/>
    </location>
</feature>
<evidence type="ECO:0000313" key="3">
    <source>
        <dbReference type="EMBL" id="MBG3876154.1"/>
    </source>
</evidence>
<dbReference type="PIRSF" id="PIRSF004976">
    <property type="entry name" value="ATPase_YdaO"/>
    <property type="match status" value="1"/>
</dbReference>
<dbReference type="SUPFAM" id="SSF52402">
    <property type="entry name" value="Adenine nucleotide alpha hydrolases-like"/>
    <property type="match status" value="1"/>
</dbReference>
<name>A0ABS0J168_9BACT</name>
<protein>
    <submittedName>
        <fullName evidence="3">tRNA 2-thiocytidine biosynthesis protein TtcA</fullName>
    </submittedName>
</protein>
<dbReference type="Pfam" id="PF01171">
    <property type="entry name" value="ATP_bind_3"/>
    <property type="match status" value="1"/>
</dbReference>
<reference evidence="3 4" key="1">
    <citation type="submission" date="2019-08" db="EMBL/GenBank/DDBJ databases">
        <authorList>
            <person name="Luo N."/>
        </authorList>
    </citation>
    <scope>NUCLEOTIDE SEQUENCE [LARGE SCALE GENOMIC DNA]</scope>
    <source>
        <strain evidence="3 4">NCIMB 9442</strain>
    </source>
</reference>
<dbReference type="Proteomes" id="UP001194469">
    <property type="component" value="Unassembled WGS sequence"/>
</dbReference>
<accession>A0ABS0J168</accession>
<proteinExistence type="predicted"/>
<organism evidence="3 4">
    <name type="scientific">Nitratidesulfovibrio oxamicus</name>
    <dbReference type="NCBI Taxonomy" id="32016"/>
    <lineage>
        <taxon>Bacteria</taxon>
        <taxon>Pseudomonadati</taxon>
        <taxon>Thermodesulfobacteriota</taxon>
        <taxon>Desulfovibrionia</taxon>
        <taxon>Desulfovibrionales</taxon>
        <taxon>Desulfovibrionaceae</taxon>
        <taxon>Nitratidesulfovibrio</taxon>
    </lineage>
</organism>
<dbReference type="InterPro" id="IPR011063">
    <property type="entry name" value="TilS/TtcA_N"/>
</dbReference>